<proteinExistence type="predicted"/>
<gene>
    <name evidence="2" type="ORF">PAPOLLO_LOCUS19856</name>
</gene>
<accession>A0A8S3XN06</accession>
<feature type="compositionally biased region" description="Basic residues" evidence="1">
    <location>
        <begin position="8"/>
        <end position="20"/>
    </location>
</feature>
<dbReference type="EMBL" id="CAJQZP010001225">
    <property type="protein sequence ID" value="CAG5032198.1"/>
    <property type="molecule type" value="Genomic_DNA"/>
</dbReference>
<organism evidence="2 3">
    <name type="scientific">Parnassius apollo</name>
    <name type="common">Apollo butterfly</name>
    <name type="synonym">Papilio apollo</name>
    <dbReference type="NCBI Taxonomy" id="110799"/>
    <lineage>
        <taxon>Eukaryota</taxon>
        <taxon>Metazoa</taxon>
        <taxon>Ecdysozoa</taxon>
        <taxon>Arthropoda</taxon>
        <taxon>Hexapoda</taxon>
        <taxon>Insecta</taxon>
        <taxon>Pterygota</taxon>
        <taxon>Neoptera</taxon>
        <taxon>Endopterygota</taxon>
        <taxon>Lepidoptera</taxon>
        <taxon>Glossata</taxon>
        <taxon>Ditrysia</taxon>
        <taxon>Papilionoidea</taxon>
        <taxon>Papilionidae</taxon>
        <taxon>Parnassiinae</taxon>
        <taxon>Parnassini</taxon>
        <taxon>Parnassius</taxon>
        <taxon>Parnassius</taxon>
    </lineage>
</organism>
<evidence type="ECO:0000313" key="3">
    <source>
        <dbReference type="Proteomes" id="UP000691718"/>
    </source>
</evidence>
<protein>
    <submittedName>
        <fullName evidence="2">(apollo) hypothetical protein</fullName>
    </submittedName>
</protein>
<sequence>MSDSKKDRLAKKRLSERRRKARIKSDPELYVMHKEKDIQRYCKRKNEGKIKSVSELDLVNNEFLEREVEYLPINTI</sequence>
<evidence type="ECO:0000256" key="1">
    <source>
        <dbReference type="SAM" id="MobiDB-lite"/>
    </source>
</evidence>
<keyword evidence="3" id="KW-1185">Reference proteome</keyword>
<dbReference type="AlphaFoldDB" id="A0A8S3XN06"/>
<feature type="region of interest" description="Disordered" evidence="1">
    <location>
        <begin position="1"/>
        <end position="20"/>
    </location>
</feature>
<dbReference type="Proteomes" id="UP000691718">
    <property type="component" value="Unassembled WGS sequence"/>
</dbReference>
<dbReference type="OrthoDB" id="6375801at2759"/>
<comment type="caution">
    <text evidence="2">The sequence shown here is derived from an EMBL/GenBank/DDBJ whole genome shotgun (WGS) entry which is preliminary data.</text>
</comment>
<evidence type="ECO:0000313" key="2">
    <source>
        <dbReference type="EMBL" id="CAG5032198.1"/>
    </source>
</evidence>
<reference evidence="2" key="1">
    <citation type="submission" date="2021-04" db="EMBL/GenBank/DDBJ databases">
        <authorList>
            <person name="Tunstrom K."/>
        </authorList>
    </citation>
    <scope>NUCLEOTIDE SEQUENCE</scope>
</reference>
<name>A0A8S3XN06_PARAO</name>